<feature type="region of interest" description="Disordered" evidence="1">
    <location>
        <begin position="27"/>
        <end position="78"/>
    </location>
</feature>
<keyword evidence="3" id="KW-1185">Reference proteome</keyword>
<evidence type="ECO:0000313" key="3">
    <source>
        <dbReference type="Proteomes" id="UP001292094"/>
    </source>
</evidence>
<accession>A0AAE1PKF6</accession>
<comment type="caution">
    <text evidence="2">The sequence shown here is derived from an EMBL/GenBank/DDBJ whole genome shotgun (WGS) entry which is preliminary data.</text>
</comment>
<dbReference type="Proteomes" id="UP001292094">
    <property type="component" value="Unassembled WGS sequence"/>
</dbReference>
<protein>
    <submittedName>
        <fullName evidence="2">Uncharacterized protein</fullName>
    </submittedName>
</protein>
<name>A0AAE1PKF6_9EUCA</name>
<evidence type="ECO:0000313" key="2">
    <source>
        <dbReference type="EMBL" id="KAK4310320.1"/>
    </source>
</evidence>
<organism evidence="2 3">
    <name type="scientific">Petrolisthes manimaculis</name>
    <dbReference type="NCBI Taxonomy" id="1843537"/>
    <lineage>
        <taxon>Eukaryota</taxon>
        <taxon>Metazoa</taxon>
        <taxon>Ecdysozoa</taxon>
        <taxon>Arthropoda</taxon>
        <taxon>Crustacea</taxon>
        <taxon>Multicrustacea</taxon>
        <taxon>Malacostraca</taxon>
        <taxon>Eumalacostraca</taxon>
        <taxon>Eucarida</taxon>
        <taxon>Decapoda</taxon>
        <taxon>Pleocyemata</taxon>
        <taxon>Anomura</taxon>
        <taxon>Galatheoidea</taxon>
        <taxon>Porcellanidae</taxon>
        <taxon>Petrolisthes</taxon>
    </lineage>
</organism>
<dbReference type="EMBL" id="JAWZYT010001649">
    <property type="protein sequence ID" value="KAK4310320.1"/>
    <property type="molecule type" value="Genomic_DNA"/>
</dbReference>
<gene>
    <name evidence="2" type="ORF">Pmani_018138</name>
</gene>
<reference evidence="2" key="1">
    <citation type="submission" date="2023-11" db="EMBL/GenBank/DDBJ databases">
        <title>Genome assemblies of two species of porcelain crab, Petrolisthes cinctipes and Petrolisthes manimaculis (Anomura: Porcellanidae).</title>
        <authorList>
            <person name="Angst P."/>
        </authorList>
    </citation>
    <scope>NUCLEOTIDE SEQUENCE</scope>
    <source>
        <strain evidence="2">PB745_02</strain>
        <tissue evidence="2">Gill</tissue>
    </source>
</reference>
<sequence>MSKVKAVFGRHKYDLWMFIASLDPTRPDPPTVKPTTLREPRPPPLIATTTTTVPIGVGRPLHQRQPSPIHLPHHESFV</sequence>
<evidence type="ECO:0000256" key="1">
    <source>
        <dbReference type="SAM" id="MobiDB-lite"/>
    </source>
</evidence>
<dbReference type="AlphaFoldDB" id="A0AAE1PKF6"/>
<proteinExistence type="predicted"/>